<evidence type="ECO:0000259" key="13">
    <source>
        <dbReference type="PROSITE" id="PS51164"/>
    </source>
</evidence>
<evidence type="ECO:0000256" key="10">
    <source>
        <dbReference type="RuleBase" id="RU361153"/>
    </source>
</evidence>
<feature type="compositionally biased region" description="Low complexity" evidence="11">
    <location>
        <begin position="65"/>
        <end position="91"/>
    </location>
</feature>
<evidence type="ECO:0000256" key="3">
    <source>
        <dbReference type="ARBA" id="ARBA00012601"/>
    </source>
</evidence>
<dbReference type="InterPro" id="IPR000254">
    <property type="entry name" value="CBD"/>
</dbReference>
<dbReference type="SUPFAM" id="SSF51445">
    <property type="entry name" value="(Trans)glycosidases"/>
    <property type="match status" value="1"/>
</dbReference>
<dbReference type="SUPFAM" id="SSF57180">
    <property type="entry name" value="Cellulose-binding domain"/>
    <property type="match status" value="1"/>
</dbReference>
<keyword evidence="8 10" id="KW-0326">Glycosidase</keyword>
<feature type="domain" description="CBM1" evidence="13">
    <location>
        <begin position="21"/>
        <end position="57"/>
    </location>
</feature>
<dbReference type="PANTHER" id="PTHR34142:SF5">
    <property type="entry name" value="CBM1 DOMAIN-CONTAINING PROTEIN"/>
    <property type="match status" value="1"/>
</dbReference>
<evidence type="ECO:0000313" key="15">
    <source>
        <dbReference type="Proteomes" id="UP001215280"/>
    </source>
</evidence>
<protein>
    <recommendedName>
        <fullName evidence="3">cellulase</fullName>
        <ecNumber evidence="3">3.2.1.4</ecNumber>
    </recommendedName>
</protein>
<evidence type="ECO:0000256" key="5">
    <source>
        <dbReference type="ARBA" id="ARBA00022801"/>
    </source>
</evidence>
<evidence type="ECO:0000256" key="8">
    <source>
        <dbReference type="ARBA" id="ARBA00023295"/>
    </source>
</evidence>
<dbReference type="PROSITE" id="PS00562">
    <property type="entry name" value="CBM1_1"/>
    <property type="match status" value="1"/>
</dbReference>
<evidence type="ECO:0000256" key="2">
    <source>
        <dbReference type="ARBA" id="ARBA00005641"/>
    </source>
</evidence>
<feature type="region of interest" description="Disordered" evidence="11">
    <location>
        <begin position="65"/>
        <end position="94"/>
    </location>
</feature>
<reference evidence="14" key="1">
    <citation type="submission" date="2023-03" db="EMBL/GenBank/DDBJ databases">
        <title>Massive genome expansion in bonnet fungi (Mycena s.s.) driven by repeated elements and novel gene families across ecological guilds.</title>
        <authorList>
            <consortium name="Lawrence Berkeley National Laboratory"/>
            <person name="Harder C.B."/>
            <person name="Miyauchi S."/>
            <person name="Viragh M."/>
            <person name="Kuo A."/>
            <person name="Thoen E."/>
            <person name="Andreopoulos B."/>
            <person name="Lu D."/>
            <person name="Skrede I."/>
            <person name="Drula E."/>
            <person name="Henrissat B."/>
            <person name="Morin E."/>
            <person name="Kohler A."/>
            <person name="Barry K."/>
            <person name="LaButti K."/>
            <person name="Morin E."/>
            <person name="Salamov A."/>
            <person name="Lipzen A."/>
            <person name="Mereny Z."/>
            <person name="Hegedus B."/>
            <person name="Baldrian P."/>
            <person name="Stursova M."/>
            <person name="Weitz H."/>
            <person name="Taylor A."/>
            <person name="Grigoriev I.V."/>
            <person name="Nagy L.G."/>
            <person name="Martin F."/>
            <person name="Kauserud H."/>
        </authorList>
    </citation>
    <scope>NUCLEOTIDE SEQUENCE</scope>
    <source>
        <strain evidence="14">CBHHK188m</strain>
    </source>
</reference>
<keyword evidence="4 12" id="KW-0732">Signal</keyword>
<comment type="caution">
    <text evidence="14">The sequence shown here is derived from an EMBL/GenBank/DDBJ whole genome shotgun (WGS) entry which is preliminary data.</text>
</comment>
<dbReference type="InterPro" id="IPR017853">
    <property type="entry name" value="GH"/>
</dbReference>
<dbReference type="GO" id="GO:0030245">
    <property type="term" value="P:cellulose catabolic process"/>
    <property type="evidence" value="ECO:0007669"/>
    <property type="project" value="UniProtKB-KW"/>
</dbReference>
<dbReference type="SMART" id="SM00236">
    <property type="entry name" value="fCBD"/>
    <property type="match status" value="1"/>
</dbReference>
<comment type="catalytic activity">
    <reaction evidence="1">
        <text>Endohydrolysis of (1-&gt;4)-beta-D-glucosidic linkages in cellulose, lichenin and cereal beta-D-glucans.</text>
        <dbReference type="EC" id="3.2.1.4"/>
    </reaction>
</comment>
<keyword evidence="5 10" id="KW-0378">Hydrolase</keyword>
<dbReference type="AlphaFoldDB" id="A0AAD7HUG9"/>
<dbReference type="PROSITE" id="PS51164">
    <property type="entry name" value="CBM1_2"/>
    <property type="match status" value="1"/>
</dbReference>
<keyword evidence="6" id="KW-0136">Cellulose degradation</keyword>
<evidence type="ECO:0000256" key="11">
    <source>
        <dbReference type="SAM" id="MobiDB-lite"/>
    </source>
</evidence>
<keyword evidence="9" id="KW-0624">Polysaccharide degradation</keyword>
<keyword evidence="7" id="KW-0119">Carbohydrate metabolism</keyword>
<evidence type="ECO:0000256" key="7">
    <source>
        <dbReference type="ARBA" id="ARBA00023277"/>
    </source>
</evidence>
<dbReference type="Gene3D" id="3.20.20.80">
    <property type="entry name" value="Glycosidases"/>
    <property type="match status" value="1"/>
</dbReference>
<dbReference type="InterPro" id="IPR035971">
    <property type="entry name" value="CBD_sf"/>
</dbReference>
<evidence type="ECO:0000256" key="4">
    <source>
        <dbReference type="ARBA" id="ARBA00022729"/>
    </source>
</evidence>
<evidence type="ECO:0000256" key="6">
    <source>
        <dbReference type="ARBA" id="ARBA00023001"/>
    </source>
</evidence>
<dbReference type="FunFam" id="3.20.20.80:FF:000124">
    <property type="entry name" value="Exported cellulase"/>
    <property type="match status" value="1"/>
</dbReference>
<evidence type="ECO:0000256" key="9">
    <source>
        <dbReference type="ARBA" id="ARBA00023326"/>
    </source>
</evidence>
<comment type="similarity">
    <text evidence="2 10">Belongs to the glycosyl hydrolase 5 (cellulase A) family.</text>
</comment>
<dbReference type="Pfam" id="PF00150">
    <property type="entry name" value="Cellulase"/>
    <property type="match status" value="1"/>
</dbReference>
<dbReference type="EC" id="3.2.1.4" evidence="3"/>
<sequence length="430" mass="44726">MPHGMIYLLALVALATSSVRGQGALYAQCGGIGWTGATTCVAGATCTVSNPYYSQCLPGSATTTATTTVVSTPPPSTTASSTSSAPPTSGTCAPNTPAAGSGTLKLVGVNISGFDFGCTTDGTCTASAAYPPLLQYYGKDGQGQMTHFVNDDGYNVFRLPVGWQFLTDNVIGPINQTNMVEYDALVQACLGTGASCIIDIHNYARWNGEIIGQGGPTNEQFAATWSEIATKYADTEKVIFGPHDIPDITLWAGSVQAAVTAIRNAGATTQMILLPGSDYASAQQFISDGSAAALSTVTNPDGSFTNLIFDVHKYLDSDNSGTNAECVTNNIADAWEPLTQWLRCNGRQAFNTETGGGNTASCVTYMCQQIAYQAQNSDVLLGYVGWAAGNFDASYVLSELPTESGTTWTDTELVASCMAPIAGAQKGSTS</sequence>
<evidence type="ECO:0000256" key="1">
    <source>
        <dbReference type="ARBA" id="ARBA00000966"/>
    </source>
</evidence>
<dbReference type="GO" id="GO:0008810">
    <property type="term" value="F:cellulase activity"/>
    <property type="evidence" value="ECO:0007669"/>
    <property type="project" value="UniProtKB-EC"/>
</dbReference>
<dbReference type="Proteomes" id="UP001215280">
    <property type="component" value="Unassembled WGS sequence"/>
</dbReference>
<evidence type="ECO:0000256" key="12">
    <source>
        <dbReference type="SAM" id="SignalP"/>
    </source>
</evidence>
<name>A0AAD7HUG9_9AGAR</name>
<keyword evidence="15" id="KW-1185">Reference proteome</keyword>
<gene>
    <name evidence="14" type="ORF">DFH07DRAFT_871561</name>
</gene>
<feature type="chain" id="PRO_5042226442" description="cellulase" evidence="12">
    <location>
        <begin position="22"/>
        <end position="430"/>
    </location>
</feature>
<organism evidence="14 15">
    <name type="scientific">Mycena maculata</name>
    <dbReference type="NCBI Taxonomy" id="230809"/>
    <lineage>
        <taxon>Eukaryota</taxon>
        <taxon>Fungi</taxon>
        <taxon>Dikarya</taxon>
        <taxon>Basidiomycota</taxon>
        <taxon>Agaricomycotina</taxon>
        <taxon>Agaricomycetes</taxon>
        <taxon>Agaricomycetidae</taxon>
        <taxon>Agaricales</taxon>
        <taxon>Marasmiineae</taxon>
        <taxon>Mycenaceae</taxon>
        <taxon>Mycena</taxon>
    </lineage>
</organism>
<accession>A0AAD7HUG9</accession>
<proteinExistence type="inferred from homology"/>
<evidence type="ECO:0000313" key="14">
    <source>
        <dbReference type="EMBL" id="KAJ7727550.1"/>
    </source>
</evidence>
<dbReference type="Pfam" id="PF00734">
    <property type="entry name" value="CBM_1"/>
    <property type="match status" value="1"/>
</dbReference>
<dbReference type="GO" id="GO:0005576">
    <property type="term" value="C:extracellular region"/>
    <property type="evidence" value="ECO:0007669"/>
    <property type="project" value="InterPro"/>
</dbReference>
<feature type="signal peptide" evidence="12">
    <location>
        <begin position="1"/>
        <end position="21"/>
    </location>
</feature>
<dbReference type="PANTHER" id="PTHR34142">
    <property type="entry name" value="ENDO-BETA-1,4-GLUCANASE A"/>
    <property type="match status" value="1"/>
</dbReference>
<dbReference type="InterPro" id="IPR001547">
    <property type="entry name" value="Glyco_hydro_5"/>
</dbReference>
<dbReference type="EMBL" id="JARJLG010000211">
    <property type="protein sequence ID" value="KAJ7727550.1"/>
    <property type="molecule type" value="Genomic_DNA"/>
</dbReference>
<dbReference type="GO" id="GO:0030248">
    <property type="term" value="F:cellulose binding"/>
    <property type="evidence" value="ECO:0007669"/>
    <property type="project" value="InterPro"/>
</dbReference>